<dbReference type="AlphaFoldDB" id="A0A066WIH7"/>
<feature type="region of interest" description="Disordered" evidence="1">
    <location>
        <begin position="93"/>
        <end position="126"/>
    </location>
</feature>
<comment type="caution">
    <text evidence="2">The sequence shown here is derived from an EMBL/GenBank/DDBJ whole genome shotgun (WGS) entry which is preliminary data.</text>
</comment>
<dbReference type="RefSeq" id="XP_013245178.1">
    <property type="nucleotide sequence ID" value="XM_013389724.1"/>
</dbReference>
<dbReference type="Gene3D" id="1.10.10.10">
    <property type="entry name" value="Winged helix-like DNA-binding domain superfamily/Winged helix DNA-binding domain"/>
    <property type="match status" value="1"/>
</dbReference>
<dbReference type="Pfam" id="PF11625">
    <property type="entry name" value="DUF3253"/>
    <property type="match status" value="1"/>
</dbReference>
<keyword evidence="3" id="KW-1185">Reference proteome</keyword>
<evidence type="ECO:0000256" key="1">
    <source>
        <dbReference type="SAM" id="MobiDB-lite"/>
    </source>
</evidence>
<name>A0A066WIH7_TILAU</name>
<dbReference type="InterPro" id="IPR036388">
    <property type="entry name" value="WH-like_DNA-bd_sf"/>
</dbReference>
<dbReference type="InParanoid" id="A0A066WIH7"/>
<dbReference type="InterPro" id="IPR021660">
    <property type="entry name" value="DUF3253"/>
</dbReference>
<dbReference type="EMBL" id="JMSN01000011">
    <property type="protein sequence ID" value="KDN52323.1"/>
    <property type="molecule type" value="Genomic_DNA"/>
</dbReference>
<evidence type="ECO:0000313" key="2">
    <source>
        <dbReference type="EMBL" id="KDN52323.1"/>
    </source>
</evidence>
<sequence>MPSSGPHTGQRSLGGGATATASNAMVVLGPVGAVYESASAATKALPEESISSRSASSTPVGKQLAETIIFLLSTRDEGLSICPSEVAHKMATTPSATAALRPSPFSSRIPSRSGSSGGASIPATFNSHDDLREDQLEVPPGTALLASGVAIAPVQNAGIAWRDLLPQIRTCAIELAKSGVICVTQGHSDRWHEVDLSNEQVLGPIRLRRGPNFEPVPAE</sequence>
<organism evidence="2 3">
    <name type="scientific">Tilletiaria anomala (strain ATCC 24038 / CBS 436.72 / UBC 951)</name>
    <dbReference type="NCBI Taxonomy" id="1037660"/>
    <lineage>
        <taxon>Eukaryota</taxon>
        <taxon>Fungi</taxon>
        <taxon>Dikarya</taxon>
        <taxon>Basidiomycota</taxon>
        <taxon>Ustilaginomycotina</taxon>
        <taxon>Exobasidiomycetes</taxon>
        <taxon>Georgefischeriales</taxon>
        <taxon>Tilletiariaceae</taxon>
        <taxon>Tilletiaria</taxon>
    </lineage>
</organism>
<gene>
    <name evidence="2" type="ORF">K437DRAFT_261424</name>
</gene>
<protein>
    <submittedName>
        <fullName evidence="2">Uncharacterized protein</fullName>
    </submittedName>
</protein>
<dbReference type="HOGENOM" id="CLU_1262289_0_0_1"/>
<feature type="compositionally biased region" description="Low complexity" evidence="1">
    <location>
        <begin position="101"/>
        <end position="123"/>
    </location>
</feature>
<dbReference type="Proteomes" id="UP000027361">
    <property type="component" value="Unassembled WGS sequence"/>
</dbReference>
<evidence type="ECO:0000313" key="3">
    <source>
        <dbReference type="Proteomes" id="UP000027361"/>
    </source>
</evidence>
<accession>A0A066WIH7</accession>
<reference evidence="2 3" key="1">
    <citation type="submission" date="2014-05" db="EMBL/GenBank/DDBJ databases">
        <title>Draft genome sequence of a rare smut relative, Tilletiaria anomala UBC 951.</title>
        <authorList>
            <consortium name="DOE Joint Genome Institute"/>
            <person name="Toome M."/>
            <person name="Kuo A."/>
            <person name="Henrissat B."/>
            <person name="Lipzen A."/>
            <person name="Tritt A."/>
            <person name="Yoshinaga Y."/>
            <person name="Zane M."/>
            <person name="Barry K."/>
            <person name="Grigoriev I.V."/>
            <person name="Spatafora J.W."/>
            <person name="Aimea M.C."/>
        </authorList>
    </citation>
    <scope>NUCLEOTIDE SEQUENCE [LARGE SCALE GENOMIC DNA]</scope>
    <source>
        <strain evidence="2 3">UBC 951</strain>
    </source>
</reference>
<proteinExistence type="predicted"/>
<dbReference type="GeneID" id="25265589"/>